<evidence type="ECO:0000256" key="1">
    <source>
        <dbReference type="ARBA" id="ARBA00022825"/>
    </source>
</evidence>
<organism evidence="3 4">
    <name type="scientific">Paenibacillus enshidis</name>
    <dbReference type="NCBI Taxonomy" id="1458439"/>
    <lineage>
        <taxon>Bacteria</taxon>
        <taxon>Bacillati</taxon>
        <taxon>Bacillota</taxon>
        <taxon>Bacilli</taxon>
        <taxon>Bacillales</taxon>
        <taxon>Paenibacillaceae</taxon>
        <taxon>Paenibacillus</taxon>
    </lineage>
</organism>
<gene>
    <name evidence="3" type="ORF">ACE41H_07795</name>
</gene>
<dbReference type="Gene3D" id="2.40.10.10">
    <property type="entry name" value="Trypsin-like serine proteases"/>
    <property type="match status" value="2"/>
</dbReference>
<feature type="signal peptide" evidence="2">
    <location>
        <begin position="1"/>
        <end position="26"/>
    </location>
</feature>
<reference evidence="3 4" key="1">
    <citation type="submission" date="2024-09" db="EMBL/GenBank/DDBJ databases">
        <title>Paenibacillus zeirhizospherea sp. nov., isolated from surface of the maize (Zea mays) roots in a horticulture field, Hungary.</title>
        <authorList>
            <person name="Marton D."/>
            <person name="Farkas M."/>
            <person name="Bedics A."/>
            <person name="Toth E."/>
            <person name="Tancsics A."/>
            <person name="Boka K."/>
            <person name="Maroti G."/>
            <person name="Kriszt B."/>
            <person name="Cserhati M."/>
        </authorList>
    </citation>
    <scope>NUCLEOTIDE SEQUENCE [LARGE SCALE GENOMIC DNA]</scope>
    <source>
        <strain evidence="3 4">KCTC 33519</strain>
    </source>
</reference>
<dbReference type="Pfam" id="PF13365">
    <property type="entry name" value="Trypsin_2"/>
    <property type="match status" value="1"/>
</dbReference>
<dbReference type="GO" id="GO:0008233">
    <property type="term" value="F:peptidase activity"/>
    <property type="evidence" value="ECO:0007669"/>
    <property type="project" value="UniProtKB-KW"/>
</dbReference>
<evidence type="ECO:0000256" key="2">
    <source>
        <dbReference type="SAM" id="SignalP"/>
    </source>
</evidence>
<keyword evidence="4" id="KW-1185">Reference proteome</keyword>
<dbReference type="InterPro" id="IPR036034">
    <property type="entry name" value="PDZ_sf"/>
</dbReference>
<dbReference type="PANTHER" id="PTHR22939">
    <property type="entry name" value="SERINE PROTEASE FAMILY S1C HTRA-RELATED"/>
    <property type="match status" value="1"/>
</dbReference>
<dbReference type="RefSeq" id="WP_375354562.1">
    <property type="nucleotide sequence ID" value="NZ_JBHHMI010000005.1"/>
</dbReference>
<dbReference type="Gene3D" id="2.30.42.10">
    <property type="match status" value="1"/>
</dbReference>
<dbReference type="Proteomes" id="UP001580346">
    <property type="component" value="Unassembled WGS sequence"/>
</dbReference>
<evidence type="ECO:0000313" key="4">
    <source>
        <dbReference type="Proteomes" id="UP001580346"/>
    </source>
</evidence>
<dbReference type="InterPro" id="IPR009003">
    <property type="entry name" value="Peptidase_S1_PA"/>
</dbReference>
<evidence type="ECO:0000313" key="3">
    <source>
        <dbReference type="EMBL" id="MFB5266686.1"/>
    </source>
</evidence>
<keyword evidence="3" id="KW-0645">Protease</keyword>
<keyword evidence="1" id="KW-0720">Serine protease</keyword>
<dbReference type="InterPro" id="IPR001940">
    <property type="entry name" value="Peptidase_S1C"/>
</dbReference>
<keyword evidence="3" id="KW-0378">Hydrolase</keyword>
<dbReference type="PRINTS" id="PR00834">
    <property type="entry name" value="PROTEASES2C"/>
</dbReference>
<accession>A0ABV5AR62</accession>
<dbReference type="PANTHER" id="PTHR22939:SF129">
    <property type="entry name" value="SERINE PROTEASE HTRA2, MITOCHONDRIAL"/>
    <property type="match status" value="1"/>
</dbReference>
<keyword evidence="2" id="KW-0732">Signal</keyword>
<proteinExistence type="predicted"/>
<dbReference type="GO" id="GO:0006508">
    <property type="term" value="P:proteolysis"/>
    <property type="evidence" value="ECO:0007669"/>
    <property type="project" value="UniProtKB-KW"/>
</dbReference>
<dbReference type="EMBL" id="JBHHMI010000005">
    <property type="protein sequence ID" value="MFB5266686.1"/>
    <property type="molecule type" value="Genomic_DNA"/>
</dbReference>
<dbReference type="InterPro" id="IPR043504">
    <property type="entry name" value="Peptidase_S1_PA_chymotrypsin"/>
</dbReference>
<dbReference type="SUPFAM" id="SSF50156">
    <property type="entry name" value="PDZ domain-like"/>
    <property type="match status" value="1"/>
</dbReference>
<name>A0ABV5AR62_9BACL</name>
<comment type="caution">
    <text evidence="3">The sequence shown here is derived from an EMBL/GenBank/DDBJ whole genome shotgun (WGS) entry which is preliminary data.</text>
</comment>
<feature type="chain" id="PRO_5046358184" evidence="2">
    <location>
        <begin position="27"/>
        <end position="389"/>
    </location>
</feature>
<sequence>MRIKGNAWLAAGLGAVVFLGSSGTEAAAAGEKALKAQKINGSIYVNVNELNKALGTSGTYNGASGTYTLSTGTIPQVVEKVSPSVVGIIGRPASSDTSSGGDRYNLAHGTGVIIKNNGWIVTNAHVIDGLDEVLVVTSDGKTYGITEQFSDPVSDLAVIKISANNLQPAVFTDSTAQLQVGEQVIAIGTPISFSLRNSATTGVVSGLNRGVNASYKLIQTDTAINPGNSGGPLVNLKGQVVGINTMKFSAVGIENMGFSIPADTVKYVINQFFKYGEVRRASLGVELEESWSAIVGLPTDDPLTVKEVASAEARQAHIAEGDELYSINGKRMTSIIDINELMKSFQPGQTVTLLIQSDGDIVERKLKLSKDDGSMLEAAMTEASGEPAE</sequence>
<dbReference type="EC" id="3.4.21.-" evidence="3"/>
<protein>
    <submittedName>
        <fullName evidence="3">S1C family serine protease</fullName>
        <ecNumber evidence="3">3.4.21.-</ecNumber>
    </submittedName>
</protein>
<dbReference type="SUPFAM" id="SSF50494">
    <property type="entry name" value="Trypsin-like serine proteases"/>
    <property type="match status" value="1"/>
</dbReference>